<feature type="chain" id="PRO_5045941488" evidence="1">
    <location>
        <begin position="31"/>
        <end position="252"/>
    </location>
</feature>
<gene>
    <name evidence="2" type="ORF">PTKU64_55190</name>
</gene>
<evidence type="ECO:0000313" key="3">
    <source>
        <dbReference type="Proteomes" id="UP001319874"/>
    </source>
</evidence>
<reference evidence="2 3" key="1">
    <citation type="journal article" date="2022" name="Front. Microbiol.">
        <title>Identification and characterization of a novel class of self-sufficient cytochrome P450 hydroxylase involved in cyclohexanecarboxylate degradation in Paraburkholderia terrae strain KU-64.</title>
        <authorList>
            <person name="Yamamoto T."/>
            <person name="Hasegawa Y."/>
            <person name="Iwaki H."/>
        </authorList>
    </citation>
    <scope>NUCLEOTIDE SEQUENCE [LARGE SCALE GENOMIC DNA]</scope>
    <source>
        <strain evidence="2 3">KU-64</strain>
    </source>
</reference>
<dbReference type="RefSeq" id="WP_229514130.1">
    <property type="nucleotide sequence ID" value="NZ_AP024956.1"/>
</dbReference>
<feature type="signal peptide" evidence="1">
    <location>
        <begin position="1"/>
        <end position="30"/>
    </location>
</feature>
<proteinExistence type="predicted"/>
<evidence type="ECO:0000256" key="1">
    <source>
        <dbReference type="SAM" id="SignalP"/>
    </source>
</evidence>
<keyword evidence="1" id="KW-0732">Signal</keyword>
<dbReference type="EMBL" id="AP024956">
    <property type="protein sequence ID" value="BCZ81844.1"/>
    <property type="molecule type" value="Genomic_DNA"/>
</dbReference>
<evidence type="ECO:0000313" key="2">
    <source>
        <dbReference type="EMBL" id="BCZ81844.1"/>
    </source>
</evidence>
<protein>
    <submittedName>
        <fullName evidence="2">Uncharacterized protein</fullName>
    </submittedName>
</protein>
<dbReference type="Proteomes" id="UP001319874">
    <property type="component" value="Chromosome 2"/>
</dbReference>
<accession>A0ABN6JLQ9</accession>
<sequence length="252" mass="27389">MDRHGIHWRLGLTSLIIGMVLVSISRTACAQSQNPEVVPPQQVVEGMTYGQWSAAWWGWMLALPYGNNLPNPTFYSTGQHCSANQSGPVWFLAEPALGTPSDGVVEQCKVPTGRYIMVPLLTAECSNLEPSPQFIPSPCTDDTSCRVCAKTLANMIIPSSLKASVDGVRVSALTRTPSPFRVQSPLFFFNIPERNWFTAEADSTRAGMGYSVSDGYWLMIKPLSPGLHTVHVEGAVPGFLEDVTYQISVGGP</sequence>
<keyword evidence="3" id="KW-1185">Reference proteome</keyword>
<organism evidence="2 3">
    <name type="scientific">Paraburkholderia terrae</name>
    <dbReference type="NCBI Taxonomy" id="311230"/>
    <lineage>
        <taxon>Bacteria</taxon>
        <taxon>Pseudomonadati</taxon>
        <taxon>Pseudomonadota</taxon>
        <taxon>Betaproteobacteria</taxon>
        <taxon>Burkholderiales</taxon>
        <taxon>Burkholderiaceae</taxon>
        <taxon>Paraburkholderia</taxon>
    </lineage>
</organism>
<name>A0ABN6JLQ9_9BURK</name>